<dbReference type="Proteomes" id="UP001595536">
    <property type="component" value="Unassembled WGS sequence"/>
</dbReference>
<evidence type="ECO:0000313" key="3">
    <source>
        <dbReference type="Proteomes" id="UP001595536"/>
    </source>
</evidence>
<keyword evidence="3" id="KW-1185">Reference proteome</keyword>
<evidence type="ECO:0000256" key="1">
    <source>
        <dbReference type="SAM" id="SignalP"/>
    </source>
</evidence>
<feature type="signal peptide" evidence="1">
    <location>
        <begin position="1"/>
        <end position="31"/>
    </location>
</feature>
<name>A0ABV7LG38_9HYPH</name>
<protein>
    <recommendedName>
        <fullName evidence="4">Lipoprotein</fullName>
    </recommendedName>
</protein>
<feature type="chain" id="PRO_5046634147" description="Lipoprotein" evidence="1">
    <location>
        <begin position="32"/>
        <end position="153"/>
    </location>
</feature>
<accession>A0ABV7LG38</accession>
<reference evidence="3" key="1">
    <citation type="journal article" date="2019" name="Int. J. Syst. Evol. Microbiol.">
        <title>The Global Catalogue of Microorganisms (GCM) 10K type strain sequencing project: providing services to taxonomists for standard genome sequencing and annotation.</title>
        <authorList>
            <consortium name="The Broad Institute Genomics Platform"/>
            <consortium name="The Broad Institute Genome Sequencing Center for Infectious Disease"/>
            <person name="Wu L."/>
            <person name="Ma J."/>
        </authorList>
    </citation>
    <scope>NUCLEOTIDE SEQUENCE [LARGE SCALE GENOMIC DNA]</scope>
    <source>
        <strain evidence="3">CCM 7941</strain>
    </source>
</reference>
<evidence type="ECO:0000313" key="2">
    <source>
        <dbReference type="EMBL" id="MFC3266645.1"/>
    </source>
</evidence>
<comment type="caution">
    <text evidence="2">The sequence shown here is derived from an EMBL/GenBank/DDBJ whole genome shotgun (WGS) entry which is preliminary data.</text>
</comment>
<organism evidence="2 3">
    <name type="scientific">Camelimonas abortus</name>
    <dbReference type="NCBI Taxonomy" id="1017184"/>
    <lineage>
        <taxon>Bacteria</taxon>
        <taxon>Pseudomonadati</taxon>
        <taxon>Pseudomonadota</taxon>
        <taxon>Alphaproteobacteria</taxon>
        <taxon>Hyphomicrobiales</taxon>
        <taxon>Chelatococcaceae</taxon>
        <taxon>Camelimonas</taxon>
    </lineage>
</organism>
<evidence type="ECO:0008006" key="4">
    <source>
        <dbReference type="Google" id="ProtNLM"/>
    </source>
</evidence>
<proteinExistence type="predicted"/>
<keyword evidence="1" id="KW-0732">Signal</keyword>
<gene>
    <name evidence="2" type="ORF">ACFOEX_09805</name>
</gene>
<dbReference type="EMBL" id="JBHRUV010000047">
    <property type="protein sequence ID" value="MFC3266645.1"/>
    <property type="molecule type" value="Genomic_DNA"/>
</dbReference>
<dbReference type="RefSeq" id="WP_376830468.1">
    <property type="nucleotide sequence ID" value="NZ_JBHLWR010000006.1"/>
</dbReference>
<sequence length="153" mass="16321">MAWSYGAKSFAGGVRMTLAAGAAAAAAVMLAACQTTPPPSTTDMLSAAGFTMKTADTPKQQKALAALPPNAFTVRHVKGKPVFIYADPQGCNCIYVGGEQNYQQYKALAVQKSIAQDRLMAAQLEQQAADIASLNAWDYATWGGWGGPGWWWW</sequence>